<reference evidence="1" key="1">
    <citation type="submission" date="2020-05" db="EMBL/GenBank/DDBJ databases">
        <title>Complete genome sequence of Bradyrhizobium diazoefficiens XF3 isolated from soybean nodule.</title>
        <authorList>
            <person name="Noda R."/>
            <person name="Kakizaki K."/>
            <person name="Minamisawa K."/>
        </authorList>
    </citation>
    <scope>NUCLEOTIDE SEQUENCE</scope>
    <source>
        <strain evidence="1">XF3</strain>
    </source>
</reference>
<gene>
    <name evidence="1" type="ORF">XF3B_47260</name>
</gene>
<organism evidence="1">
    <name type="scientific">Bradyrhizobium diazoefficiens</name>
    <dbReference type="NCBI Taxonomy" id="1355477"/>
    <lineage>
        <taxon>Bacteria</taxon>
        <taxon>Pseudomonadati</taxon>
        <taxon>Pseudomonadota</taxon>
        <taxon>Alphaproteobacteria</taxon>
        <taxon>Hyphomicrobiales</taxon>
        <taxon>Nitrobacteraceae</taxon>
        <taxon>Bradyrhizobium</taxon>
    </lineage>
</organism>
<dbReference type="AlphaFoldDB" id="A0A809YKN1"/>
<protein>
    <recommendedName>
        <fullName evidence="2">Transposase</fullName>
    </recommendedName>
</protein>
<sequence length="65" mass="7654">MGALIRHRSPNAADVSRQQLKRYREVITLWIHKRDTWEISQELNLPESLVAGWVANFRELVRARA</sequence>
<proteinExistence type="predicted"/>
<evidence type="ECO:0000313" key="1">
    <source>
        <dbReference type="EMBL" id="BCE39695.1"/>
    </source>
</evidence>
<dbReference type="RefSeq" id="WP_182871739.1">
    <property type="nucleotide sequence ID" value="NZ_AP022639.1"/>
</dbReference>
<dbReference type="EMBL" id="AP023093">
    <property type="protein sequence ID" value="BCE39695.1"/>
    <property type="molecule type" value="Genomic_DNA"/>
</dbReference>
<name>A0A809YKN1_9BRAD</name>
<accession>A0A809YKN1</accession>
<evidence type="ECO:0008006" key="2">
    <source>
        <dbReference type="Google" id="ProtNLM"/>
    </source>
</evidence>